<evidence type="ECO:0000256" key="4">
    <source>
        <dbReference type="ARBA" id="ARBA00022691"/>
    </source>
</evidence>
<evidence type="ECO:0000256" key="6">
    <source>
        <dbReference type="PIRNR" id="PIRNR038148"/>
    </source>
</evidence>
<keyword evidence="4" id="KW-0949">S-adenosyl-L-methionine</keyword>
<dbReference type="InterPro" id="IPR026480">
    <property type="entry name" value="RMT2_dom"/>
</dbReference>
<comment type="similarity">
    <text evidence="6">Belongs to the class I-like SAM-binding methyltransferase superfamily. RMT2 methyltransferase family.</text>
</comment>
<dbReference type="InterPro" id="IPR017408">
    <property type="entry name" value="Arginine_N-MeTrfase_2"/>
</dbReference>
<evidence type="ECO:0000259" key="8">
    <source>
        <dbReference type="PROSITE" id="PS51559"/>
    </source>
</evidence>
<dbReference type="PIRSF" id="PIRSF038148">
    <property type="entry name" value="Arginine_N-mtfrase-2"/>
    <property type="match status" value="1"/>
</dbReference>
<evidence type="ECO:0000256" key="5">
    <source>
        <dbReference type="ARBA" id="ARBA00023242"/>
    </source>
</evidence>
<dbReference type="GO" id="GO:0005634">
    <property type="term" value="C:nucleus"/>
    <property type="evidence" value="ECO:0007669"/>
    <property type="project" value="UniProtKB-SubCell"/>
</dbReference>
<reference evidence="9 10" key="1">
    <citation type="submission" date="2017-06" db="EMBL/GenBank/DDBJ databases">
        <title>Ant-infecting Ophiocordyceps genomes reveal a high diversity of potential behavioral manipulation genes and a possible major role for enterotoxins.</title>
        <authorList>
            <person name="De Bekker C."/>
            <person name="Evans H.C."/>
            <person name="Brachmann A."/>
            <person name="Hughes D.P."/>
        </authorList>
    </citation>
    <scope>NUCLEOTIDE SEQUENCE [LARGE SCALE GENOMIC DNA]</scope>
    <source>
        <strain evidence="9 10">1348a</strain>
    </source>
</reference>
<accession>A0A2C5YVB3</accession>
<dbReference type="PROSITE" id="PS51559">
    <property type="entry name" value="SAM_RMT2"/>
    <property type="match status" value="1"/>
</dbReference>
<evidence type="ECO:0000256" key="1">
    <source>
        <dbReference type="ARBA" id="ARBA00022490"/>
    </source>
</evidence>
<dbReference type="GO" id="GO:0005737">
    <property type="term" value="C:cytoplasm"/>
    <property type="evidence" value="ECO:0007669"/>
    <property type="project" value="UniProtKB-SubCell"/>
</dbReference>
<protein>
    <recommendedName>
        <fullName evidence="6">Arginine N-methyltransferase 2</fullName>
        <ecNumber evidence="6">2.1.1.-</ecNumber>
    </recommendedName>
</protein>
<dbReference type="PANTHER" id="PTHR32379:SF1">
    <property type="entry name" value="GUANIDINOACETATE N-METHYLTRANSFERASE"/>
    <property type="match status" value="1"/>
</dbReference>
<dbReference type="InterPro" id="IPR051038">
    <property type="entry name" value="RMT2/GAMT_Mtase"/>
</dbReference>
<dbReference type="GO" id="GO:0032259">
    <property type="term" value="P:methylation"/>
    <property type="evidence" value="ECO:0007669"/>
    <property type="project" value="UniProtKB-KW"/>
</dbReference>
<keyword evidence="1 6" id="KW-0963">Cytoplasm</keyword>
<proteinExistence type="inferred from homology"/>
<keyword evidence="5 6" id="KW-0539">Nucleus</keyword>
<dbReference type="GO" id="GO:0019702">
    <property type="term" value="F:protein arginine N5-methyltransferase activity"/>
    <property type="evidence" value="ECO:0007669"/>
    <property type="project" value="TreeGrafter"/>
</dbReference>
<organism evidence="9 10">
    <name type="scientific">Ophiocordyceps australis</name>
    <dbReference type="NCBI Taxonomy" id="1399860"/>
    <lineage>
        <taxon>Eukaryota</taxon>
        <taxon>Fungi</taxon>
        <taxon>Dikarya</taxon>
        <taxon>Ascomycota</taxon>
        <taxon>Pezizomycotina</taxon>
        <taxon>Sordariomycetes</taxon>
        <taxon>Hypocreomycetidae</taxon>
        <taxon>Hypocreales</taxon>
        <taxon>Ophiocordycipitaceae</taxon>
        <taxon>Ophiocordyceps</taxon>
    </lineage>
</organism>
<dbReference type="SUPFAM" id="SSF53335">
    <property type="entry name" value="S-adenosyl-L-methionine-dependent methyltransferases"/>
    <property type="match status" value="1"/>
</dbReference>
<evidence type="ECO:0000256" key="7">
    <source>
        <dbReference type="SAM" id="MobiDB-lite"/>
    </source>
</evidence>
<dbReference type="AlphaFoldDB" id="A0A2C5YVB3"/>
<comment type="subcellular location">
    <subcellularLocation>
        <location evidence="6">Cytoplasm</location>
    </subcellularLocation>
    <subcellularLocation>
        <location evidence="6">Nucleus</location>
    </subcellularLocation>
</comment>
<comment type="function">
    <text evidence="6">S-adenosyl-L-methionine-dependent protein-arginine N-methyltransferase that methylates the delta-nitrogen atom of arginine residues to form N5-methylarginine (type IV) in target proteins. Monomethylates ribosomal protein L12.</text>
</comment>
<dbReference type="OrthoDB" id="19014at2759"/>
<keyword evidence="10" id="KW-1185">Reference proteome</keyword>
<comment type="caution">
    <text evidence="9">The sequence shown here is derived from an EMBL/GenBank/DDBJ whole genome shotgun (WGS) entry which is preliminary data.</text>
</comment>
<name>A0A2C5YVB3_9HYPO</name>
<dbReference type="Gene3D" id="3.40.50.150">
    <property type="entry name" value="Vaccinia Virus protein VP39"/>
    <property type="match status" value="1"/>
</dbReference>
<sequence length="414" mass="46039">MIDDSQSSRISPKCPQHIRDILTHAWAHDLASLKTLVSSRELATVQDPETRETPLHAAIRACAAPDSPPSQDSNSKQAQPILEHLFFSGAIWNDVDANNETPGCVARRLGLDPLYHMCVAAGVRAELLFSLLDGYQQLSSDSDNDDSDPGHKPLPESAQQAQPSEAENTCTPLDQDTPVTTDEFLKSSLLLDSDKVLDANLNAVMMSWETDIMRRSVTALLPSSDPGKRILNIGFGMGIIDSFFADLAPSRHHIIEAHPQIMLHASKPDSKFGPLWEKTGPQDGAFKLIAGKWQDVVPNLIDQGELYDAIYFDTFAEDYSQLRLFITEYLPSLLHDQGRFSFFNGLGADRPLCYDVYTKVVEMHCADAGLDVEWAEIDVDMSNLNDPGKGAWEGVRRRYWTLDKYRLPTCTFMG</sequence>
<dbReference type="InterPro" id="IPR029063">
    <property type="entry name" value="SAM-dependent_MTases_sf"/>
</dbReference>
<dbReference type="Proteomes" id="UP000224854">
    <property type="component" value="Unassembled WGS sequence"/>
</dbReference>
<keyword evidence="2 6" id="KW-0489">Methyltransferase</keyword>
<evidence type="ECO:0000313" key="10">
    <source>
        <dbReference type="Proteomes" id="UP000224854"/>
    </source>
</evidence>
<evidence type="ECO:0000313" key="9">
    <source>
        <dbReference type="EMBL" id="PHH70974.1"/>
    </source>
</evidence>
<feature type="domain" description="RMT2" evidence="8">
    <location>
        <begin position="177"/>
        <end position="414"/>
    </location>
</feature>
<dbReference type="EMBL" id="NJEU01000734">
    <property type="protein sequence ID" value="PHH70974.1"/>
    <property type="molecule type" value="Genomic_DNA"/>
</dbReference>
<keyword evidence="3 6" id="KW-0808">Transferase</keyword>
<dbReference type="EC" id="2.1.1.-" evidence="6"/>
<gene>
    <name evidence="9" type="ORF">CDD82_6809</name>
</gene>
<evidence type="ECO:0000256" key="2">
    <source>
        <dbReference type="ARBA" id="ARBA00022603"/>
    </source>
</evidence>
<comment type="subunit">
    <text evidence="6">Monomer.</text>
</comment>
<feature type="region of interest" description="Disordered" evidence="7">
    <location>
        <begin position="139"/>
        <end position="178"/>
    </location>
</feature>
<feature type="compositionally biased region" description="Polar residues" evidence="7">
    <location>
        <begin position="157"/>
        <end position="178"/>
    </location>
</feature>
<evidence type="ECO:0000256" key="3">
    <source>
        <dbReference type="ARBA" id="ARBA00022679"/>
    </source>
</evidence>
<dbReference type="PANTHER" id="PTHR32379">
    <property type="entry name" value="GUANIDINOACETATE N-METHYLTRANSFERASE"/>
    <property type="match status" value="1"/>
</dbReference>